<sequence>MLMKITLFSAGLATALAFLPAQVVPASSPEAAPTLISRDLLFSNPERTNVSISPDGKYLSWVAPLDGVLNVWVAPAGELDKAKPATHDKARGITGYTWAYKPGTLLYVRDSGGDENYHVFALDIVTGSERDLSPYPKIRASIGNISPRHPESVMIGMNDRDAKYHDLYRVDLGSGERALVQKNEGFSGFLTDEDYRVRLGYKPAADGSREILALGENGQWSPWDRIPVEDGLTTRALGYTADGQTLYWLDSRGRDTGALFAQSADGKRRLLLENPKADIAGTLTDPTSGRILAASANYLREEWTAIDPQVAADLATLKKMGPGEASVQSQTLDNRSWIVLYSAPETPSVYYRYDRGEHGGPGKLSKLFSSRPKMEGLPLAPMWPQEIRSRDGLTLVSYLTLPPQADADGDGKPERPVPMVLNVHGGPWARDSYGYAGTTQWLANRGYAVLNVNYRGSTGFGKDFLNRADGEFAGKMHDDLIDAVAWAVKQGVTTKDQVAIMGGSYGGYATLVGLSFTPDTFKCGVDIVGPSSLVTLIESFPAYAAPTLEATWYKRVGDPRTESGRKHLLERSPIGRVDKISKPLLVGQGANDPRVTQAESDNLVAAMNQRKIPVSYALFADEGHGFARPENRKAFNALTEGFLGKCLGGRVEPIGQDLQGSSLSVPHGADGVPGLTEALKTHKAQSKK</sequence>
<reference evidence="4 5" key="1">
    <citation type="journal article" date="2015" name="BMC Genomics">
        <title>Comparative genomics and metabolic profiling of the genus Lysobacter.</title>
        <authorList>
            <person name="de Bruijn I."/>
            <person name="Cheng X."/>
            <person name="de Jager V."/>
            <person name="Exposito R.G."/>
            <person name="Watrous J."/>
            <person name="Patel N."/>
            <person name="Postma J."/>
            <person name="Dorrestein P.C."/>
            <person name="Kobayashi D."/>
            <person name="Raaijmakers J.M."/>
        </authorList>
    </citation>
    <scope>NUCLEOTIDE SEQUENCE [LARGE SCALE GENOMIC DNA]</scope>
    <source>
        <strain evidence="4 5">76</strain>
    </source>
</reference>
<feature type="chain" id="PRO_5006597154" evidence="2">
    <location>
        <begin position="27"/>
        <end position="688"/>
    </location>
</feature>
<dbReference type="RefSeq" id="WP_057917976.1">
    <property type="nucleotide sequence ID" value="NZ_CP011129.1"/>
</dbReference>
<proteinExistence type="predicted"/>
<dbReference type="PATRIC" id="fig|84531.8.peg.2636"/>
<dbReference type="AlphaFoldDB" id="A0A0S2FB93"/>
<dbReference type="Gene3D" id="2.120.10.30">
    <property type="entry name" value="TolB, C-terminal domain"/>
    <property type="match status" value="1"/>
</dbReference>
<dbReference type="GO" id="GO:0004252">
    <property type="term" value="F:serine-type endopeptidase activity"/>
    <property type="evidence" value="ECO:0007669"/>
    <property type="project" value="TreeGrafter"/>
</dbReference>
<protein>
    <submittedName>
        <fullName evidence="4">Prolyl oligopeptidase family protein</fullName>
    </submittedName>
</protein>
<dbReference type="InterPro" id="IPR001375">
    <property type="entry name" value="Peptidase_S9_cat"/>
</dbReference>
<evidence type="ECO:0000313" key="5">
    <source>
        <dbReference type="Proteomes" id="UP000060787"/>
    </source>
</evidence>
<keyword evidence="1" id="KW-0378">Hydrolase</keyword>
<dbReference type="KEGG" id="lab:LA76x_2625"/>
<dbReference type="InterPro" id="IPR029058">
    <property type="entry name" value="AB_hydrolase_fold"/>
</dbReference>
<dbReference type="Proteomes" id="UP000060787">
    <property type="component" value="Chromosome"/>
</dbReference>
<dbReference type="Pfam" id="PF00326">
    <property type="entry name" value="Peptidase_S9"/>
    <property type="match status" value="1"/>
</dbReference>
<dbReference type="PANTHER" id="PTHR42776:SF27">
    <property type="entry name" value="DIPEPTIDYL PEPTIDASE FAMILY MEMBER 6"/>
    <property type="match status" value="1"/>
</dbReference>
<dbReference type="SUPFAM" id="SSF82171">
    <property type="entry name" value="DPP6 N-terminal domain-like"/>
    <property type="match status" value="1"/>
</dbReference>
<keyword evidence="2" id="KW-0732">Signal</keyword>
<name>A0A0S2FB93_LYSAN</name>
<dbReference type="PANTHER" id="PTHR42776">
    <property type="entry name" value="SERINE PEPTIDASE S9 FAMILY MEMBER"/>
    <property type="match status" value="1"/>
</dbReference>
<evidence type="ECO:0000256" key="2">
    <source>
        <dbReference type="SAM" id="SignalP"/>
    </source>
</evidence>
<dbReference type="EMBL" id="CP011129">
    <property type="protein sequence ID" value="ALN80755.1"/>
    <property type="molecule type" value="Genomic_DNA"/>
</dbReference>
<dbReference type="eggNOG" id="COG1506">
    <property type="taxonomic scope" value="Bacteria"/>
</dbReference>
<organism evidence="4 5">
    <name type="scientific">Lysobacter antibioticus</name>
    <dbReference type="NCBI Taxonomy" id="84531"/>
    <lineage>
        <taxon>Bacteria</taxon>
        <taxon>Pseudomonadati</taxon>
        <taxon>Pseudomonadota</taxon>
        <taxon>Gammaproteobacteria</taxon>
        <taxon>Lysobacterales</taxon>
        <taxon>Lysobacteraceae</taxon>
        <taxon>Lysobacter</taxon>
    </lineage>
</organism>
<dbReference type="SUPFAM" id="SSF53474">
    <property type="entry name" value="alpha/beta-Hydrolases"/>
    <property type="match status" value="1"/>
</dbReference>
<dbReference type="GO" id="GO:0006508">
    <property type="term" value="P:proteolysis"/>
    <property type="evidence" value="ECO:0007669"/>
    <property type="project" value="InterPro"/>
</dbReference>
<dbReference type="Gene3D" id="3.40.50.1820">
    <property type="entry name" value="alpha/beta hydrolase"/>
    <property type="match status" value="1"/>
</dbReference>
<dbReference type="InterPro" id="IPR011042">
    <property type="entry name" value="6-blade_b-propeller_TolB-like"/>
</dbReference>
<evidence type="ECO:0000313" key="4">
    <source>
        <dbReference type="EMBL" id="ALN80755.1"/>
    </source>
</evidence>
<accession>A0A0S2FB93</accession>
<keyword evidence="5" id="KW-1185">Reference proteome</keyword>
<feature type="domain" description="Peptidase S9 prolyl oligopeptidase catalytic" evidence="3">
    <location>
        <begin position="438"/>
        <end position="649"/>
    </location>
</feature>
<gene>
    <name evidence="4" type="ORF">LA76x_2625</name>
</gene>
<evidence type="ECO:0000259" key="3">
    <source>
        <dbReference type="Pfam" id="PF00326"/>
    </source>
</evidence>
<feature type="signal peptide" evidence="2">
    <location>
        <begin position="1"/>
        <end position="26"/>
    </location>
</feature>
<evidence type="ECO:0000256" key="1">
    <source>
        <dbReference type="ARBA" id="ARBA00022801"/>
    </source>
</evidence>